<accession>A0ABQ0T844</accession>
<sequence>MQKESRVKSEKLEKIKGNKYTILCYDMLKMIIINKKRIGIGDAYL</sequence>
<dbReference type="Proteomes" id="UP000319498">
    <property type="component" value="Unassembled WGS sequence"/>
</dbReference>
<dbReference type="EMBL" id="BJOL01000006">
    <property type="protein sequence ID" value="GED57188.1"/>
    <property type="molecule type" value="Genomic_DNA"/>
</dbReference>
<protein>
    <submittedName>
        <fullName evidence="1">Uncharacterized protein</fullName>
    </submittedName>
</protein>
<comment type="caution">
    <text evidence="1">The sequence shown here is derived from an EMBL/GenBank/DDBJ whole genome shotgun (WGS) entry which is preliminary data.</text>
</comment>
<name>A0ABQ0T844_9BACL</name>
<keyword evidence="2" id="KW-1185">Reference proteome</keyword>
<evidence type="ECO:0000313" key="2">
    <source>
        <dbReference type="Proteomes" id="UP000319498"/>
    </source>
</evidence>
<gene>
    <name evidence="1" type="ORF">BFO01nite_13200</name>
</gene>
<reference evidence="1 2" key="1">
    <citation type="submission" date="2019-06" db="EMBL/GenBank/DDBJ databases">
        <title>Whole genome shotgun sequence of Brevibacillus formosus NBRC 15716.</title>
        <authorList>
            <person name="Hosoyama A."/>
            <person name="Uohara A."/>
            <person name="Ohji S."/>
            <person name="Ichikawa N."/>
        </authorList>
    </citation>
    <scope>NUCLEOTIDE SEQUENCE [LARGE SCALE GENOMIC DNA]</scope>
    <source>
        <strain evidence="1 2">NBRC 15716</strain>
    </source>
</reference>
<evidence type="ECO:0000313" key="1">
    <source>
        <dbReference type="EMBL" id="GED57188.1"/>
    </source>
</evidence>
<organism evidence="1 2">
    <name type="scientific">Brevibacillus formosus</name>
    <dbReference type="NCBI Taxonomy" id="54913"/>
    <lineage>
        <taxon>Bacteria</taxon>
        <taxon>Bacillati</taxon>
        <taxon>Bacillota</taxon>
        <taxon>Bacilli</taxon>
        <taxon>Bacillales</taxon>
        <taxon>Paenibacillaceae</taxon>
        <taxon>Brevibacillus</taxon>
    </lineage>
</organism>
<proteinExistence type="predicted"/>